<dbReference type="InterPro" id="IPR001683">
    <property type="entry name" value="PX_dom"/>
</dbReference>
<dbReference type="GO" id="GO:0016567">
    <property type="term" value="P:protein ubiquitination"/>
    <property type="evidence" value="ECO:0007669"/>
    <property type="project" value="TreeGrafter"/>
</dbReference>
<dbReference type="Pfam" id="PF00787">
    <property type="entry name" value="PX"/>
    <property type="match status" value="1"/>
</dbReference>
<keyword evidence="8" id="KW-0833">Ubl conjugation pathway</keyword>
<dbReference type="Gene3D" id="3.30.40.10">
    <property type="entry name" value="Zinc/RING finger domain, C3HC4 (zinc finger)"/>
    <property type="match status" value="1"/>
</dbReference>
<evidence type="ECO:0000256" key="10">
    <source>
        <dbReference type="ARBA" id="ARBA00022989"/>
    </source>
</evidence>
<keyword evidence="16" id="KW-1185">Reference proteome</keyword>
<evidence type="ECO:0000256" key="5">
    <source>
        <dbReference type="ARBA" id="ARBA00022692"/>
    </source>
</evidence>
<keyword evidence="5" id="KW-0812">Transmembrane</keyword>
<dbReference type="GO" id="GO:0016020">
    <property type="term" value="C:membrane"/>
    <property type="evidence" value="ECO:0007669"/>
    <property type="project" value="UniProtKB-SubCell"/>
</dbReference>
<proteinExistence type="predicted"/>
<evidence type="ECO:0000256" key="4">
    <source>
        <dbReference type="ARBA" id="ARBA00022679"/>
    </source>
</evidence>
<dbReference type="PROSITE" id="PS50195">
    <property type="entry name" value="PX"/>
    <property type="match status" value="1"/>
</dbReference>
<dbReference type="SMART" id="SM00184">
    <property type="entry name" value="RING"/>
    <property type="match status" value="1"/>
</dbReference>
<evidence type="ECO:0000256" key="8">
    <source>
        <dbReference type="ARBA" id="ARBA00022786"/>
    </source>
</evidence>
<reference evidence="15 16" key="1">
    <citation type="journal article" date="2013" name="PLoS Genet.">
        <title>Distinctive expansion of potential virulence genes in the genome of the oomycete fish pathogen Saprolegnia parasitica.</title>
        <authorList>
            <person name="Jiang R.H."/>
            <person name="de Bruijn I."/>
            <person name="Haas B.J."/>
            <person name="Belmonte R."/>
            <person name="Lobach L."/>
            <person name="Christie J."/>
            <person name="van den Ackerveken G."/>
            <person name="Bottin A."/>
            <person name="Bulone V."/>
            <person name="Diaz-Moreno S.M."/>
            <person name="Dumas B."/>
            <person name="Fan L."/>
            <person name="Gaulin E."/>
            <person name="Govers F."/>
            <person name="Grenville-Briggs L.J."/>
            <person name="Horner N.R."/>
            <person name="Levin J.Z."/>
            <person name="Mammella M."/>
            <person name="Meijer H.J."/>
            <person name="Morris P."/>
            <person name="Nusbaum C."/>
            <person name="Oome S."/>
            <person name="Phillips A.J."/>
            <person name="van Rooyen D."/>
            <person name="Rzeszutek E."/>
            <person name="Saraiva M."/>
            <person name="Secombes C.J."/>
            <person name="Seidl M.F."/>
            <person name="Snel B."/>
            <person name="Stassen J.H."/>
            <person name="Sykes S."/>
            <person name="Tripathy S."/>
            <person name="van den Berg H."/>
            <person name="Vega-Arreguin J.C."/>
            <person name="Wawra S."/>
            <person name="Young S.K."/>
            <person name="Zeng Q."/>
            <person name="Dieguez-Uribeondo J."/>
            <person name="Russ C."/>
            <person name="Tyler B.M."/>
            <person name="van West P."/>
        </authorList>
    </citation>
    <scope>NUCLEOTIDE SEQUENCE [LARGE SCALE GENOMIC DNA]</scope>
    <source>
        <strain evidence="15 16">CBS 223.65</strain>
    </source>
</reference>
<gene>
    <name evidence="15" type="ORF">SPRG_12570</name>
</gene>
<name>A0A067C0F6_SAPPC</name>
<dbReference type="InterPro" id="IPR036871">
    <property type="entry name" value="PX_dom_sf"/>
</dbReference>
<evidence type="ECO:0000256" key="1">
    <source>
        <dbReference type="ARBA" id="ARBA00000900"/>
    </source>
</evidence>
<dbReference type="GO" id="GO:0035091">
    <property type="term" value="F:phosphatidylinositol binding"/>
    <property type="evidence" value="ECO:0007669"/>
    <property type="project" value="InterPro"/>
</dbReference>
<protein>
    <recommendedName>
        <fullName evidence="3">RING-type E3 ubiquitin transferase</fullName>
        <ecNumber evidence="3">2.3.2.27</ecNumber>
    </recommendedName>
</protein>
<evidence type="ECO:0000313" key="16">
    <source>
        <dbReference type="Proteomes" id="UP000030745"/>
    </source>
</evidence>
<dbReference type="CDD" id="cd06093">
    <property type="entry name" value="PX_domain"/>
    <property type="match status" value="1"/>
</dbReference>
<dbReference type="Gene3D" id="3.30.1520.10">
    <property type="entry name" value="Phox-like domain"/>
    <property type="match status" value="1"/>
</dbReference>
<feature type="domain" description="PX" evidence="14">
    <location>
        <begin position="29"/>
        <end position="170"/>
    </location>
</feature>
<keyword evidence="9" id="KW-0862">Zinc</keyword>
<dbReference type="PANTHER" id="PTHR45977">
    <property type="entry name" value="TARGET OF ERK KINASE MPK-1"/>
    <property type="match status" value="1"/>
</dbReference>
<evidence type="ECO:0000256" key="3">
    <source>
        <dbReference type="ARBA" id="ARBA00012483"/>
    </source>
</evidence>
<evidence type="ECO:0000259" key="14">
    <source>
        <dbReference type="PROSITE" id="PS50195"/>
    </source>
</evidence>
<dbReference type="GO" id="GO:0008270">
    <property type="term" value="F:zinc ion binding"/>
    <property type="evidence" value="ECO:0007669"/>
    <property type="project" value="UniProtKB-KW"/>
</dbReference>
<accession>A0A067C0F6</accession>
<dbReference type="InterPro" id="IPR001841">
    <property type="entry name" value="Znf_RING"/>
</dbReference>
<keyword evidence="4" id="KW-0808">Transferase</keyword>
<dbReference type="SUPFAM" id="SSF57850">
    <property type="entry name" value="RING/U-box"/>
    <property type="match status" value="1"/>
</dbReference>
<evidence type="ECO:0000256" key="7">
    <source>
        <dbReference type="ARBA" id="ARBA00022771"/>
    </source>
</evidence>
<evidence type="ECO:0000256" key="9">
    <source>
        <dbReference type="ARBA" id="ARBA00022833"/>
    </source>
</evidence>
<evidence type="ECO:0000313" key="15">
    <source>
        <dbReference type="EMBL" id="KDO22590.1"/>
    </source>
</evidence>
<evidence type="ECO:0000256" key="6">
    <source>
        <dbReference type="ARBA" id="ARBA00022723"/>
    </source>
</evidence>
<evidence type="ECO:0000259" key="13">
    <source>
        <dbReference type="PROSITE" id="PS50089"/>
    </source>
</evidence>
<keyword evidence="10" id="KW-1133">Transmembrane helix</keyword>
<dbReference type="AlphaFoldDB" id="A0A067C0F6"/>
<keyword evidence="6" id="KW-0479">Metal-binding</keyword>
<feature type="domain" description="RING-type" evidence="13">
    <location>
        <begin position="204"/>
        <end position="245"/>
    </location>
</feature>
<comment type="catalytic activity">
    <reaction evidence="1">
        <text>S-ubiquitinyl-[E2 ubiquitin-conjugating enzyme]-L-cysteine + [acceptor protein]-L-lysine = [E2 ubiquitin-conjugating enzyme]-L-cysteine + N(6)-ubiquitinyl-[acceptor protein]-L-lysine.</text>
        <dbReference type="EC" id="2.3.2.27"/>
    </reaction>
</comment>
<organism evidence="15 16">
    <name type="scientific">Saprolegnia parasitica (strain CBS 223.65)</name>
    <dbReference type="NCBI Taxonomy" id="695850"/>
    <lineage>
        <taxon>Eukaryota</taxon>
        <taxon>Sar</taxon>
        <taxon>Stramenopiles</taxon>
        <taxon>Oomycota</taxon>
        <taxon>Saprolegniomycetes</taxon>
        <taxon>Saprolegniales</taxon>
        <taxon>Saprolegniaceae</taxon>
        <taxon>Saprolegnia</taxon>
    </lineage>
</organism>
<dbReference type="EC" id="2.3.2.27" evidence="3"/>
<keyword evidence="11" id="KW-0472">Membrane</keyword>
<dbReference type="KEGG" id="spar:SPRG_12570"/>
<dbReference type="Pfam" id="PF13639">
    <property type="entry name" value="zf-RING_2"/>
    <property type="match status" value="1"/>
</dbReference>
<dbReference type="EMBL" id="KK583266">
    <property type="protein sequence ID" value="KDO22590.1"/>
    <property type="molecule type" value="Genomic_DNA"/>
</dbReference>
<dbReference type="GeneID" id="24134518"/>
<dbReference type="SUPFAM" id="SSF64268">
    <property type="entry name" value="PX domain"/>
    <property type="match status" value="1"/>
</dbReference>
<evidence type="ECO:0000256" key="2">
    <source>
        <dbReference type="ARBA" id="ARBA00004141"/>
    </source>
</evidence>
<dbReference type="Proteomes" id="UP000030745">
    <property type="component" value="Unassembled WGS sequence"/>
</dbReference>
<evidence type="ECO:0000256" key="12">
    <source>
        <dbReference type="PROSITE-ProRule" id="PRU00175"/>
    </source>
</evidence>
<dbReference type="PANTHER" id="PTHR45977:SF4">
    <property type="entry name" value="RING-TYPE DOMAIN-CONTAINING PROTEIN"/>
    <property type="match status" value="1"/>
</dbReference>
<dbReference type="GO" id="GO:0006511">
    <property type="term" value="P:ubiquitin-dependent protein catabolic process"/>
    <property type="evidence" value="ECO:0007669"/>
    <property type="project" value="TreeGrafter"/>
</dbReference>
<evidence type="ECO:0000256" key="11">
    <source>
        <dbReference type="ARBA" id="ARBA00023136"/>
    </source>
</evidence>
<dbReference type="STRING" id="695850.A0A067C0F6"/>
<dbReference type="GO" id="GO:0061630">
    <property type="term" value="F:ubiquitin protein ligase activity"/>
    <property type="evidence" value="ECO:0007669"/>
    <property type="project" value="UniProtKB-EC"/>
</dbReference>
<dbReference type="OMA" id="HASAMWY"/>
<dbReference type="RefSeq" id="XP_012206706.1">
    <property type="nucleotide sequence ID" value="XM_012351316.1"/>
</dbReference>
<sequence length="256" mass="28552">MTTALTGRMHDLQLDSVDKVKLAHEHDRSDVKVHASAMWYAPRGVTPFTIYTLIVSCPGTKAWWVIQKRFSQFHCLRKQLQKLHAFSTGAIRSLLKDIAKCEFPSRHLSFDTATIVTERKTLLQDFTTKVIALRAACVLQSLNAETTSLGAKLDHIYDILQRFLEIPDGLRDEDLRHTLSVSSPTCSNGSGSPSTANEDDEESCAICMSAFDASESVLTMACHHSFHEDCIIHWFEEKLTCPLCRDEAVGGHVVGC</sequence>
<dbReference type="PROSITE" id="PS50089">
    <property type="entry name" value="ZF_RING_2"/>
    <property type="match status" value="1"/>
</dbReference>
<keyword evidence="7 12" id="KW-0863">Zinc-finger</keyword>
<comment type="subcellular location">
    <subcellularLocation>
        <location evidence="2">Membrane</location>
        <topology evidence="2">Multi-pass membrane protein</topology>
    </subcellularLocation>
</comment>
<dbReference type="OrthoDB" id="21204at2759"/>
<dbReference type="InterPro" id="IPR013083">
    <property type="entry name" value="Znf_RING/FYVE/PHD"/>
</dbReference>
<dbReference type="VEuPathDB" id="FungiDB:SPRG_12570"/>